<dbReference type="Pfam" id="PF00512">
    <property type="entry name" value="HisKA"/>
    <property type="match status" value="1"/>
</dbReference>
<dbReference type="PRINTS" id="PR00344">
    <property type="entry name" value="BCTRLSENSOR"/>
</dbReference>
<protein>
    <recommendedName>
        <fullName evidence="3">histidine kinase</fullName>
        <ecNumber evidence="3">2.7.13.3</ecNumber>
    </recommendedName>
</protein>
<evidence type="ECO:0000256" key="6">
    <source>
        <dbReference type="ARBA" id="ARBA00022777"/>
    </source>
</evidence>
<feature type="compositionally biased region" description="Low complexity" evidence="8">
    <location>
        <begin position="251"/>
        <end position="267"/>
    </location>
</feature>
<dbReference type="SUPFAM" id="SSF55874">
    <property type="entry name" value="ATPase domain of HSP90 chaperone/DNA topoisomerase II/histidine kinase"/>
    <property type="match status" value="1"/>
</dbReference>
<evidence type="ECO:0000256" key="7">
    <source>
        <dbReference type="ARBA" id="ARBA00023012"/>
    </source>
</evidence>
<evidence type="ECO:0000256" key="8">
    <source>
        <dbReference type="SAM" id="MobiDB-lite"/>
    </source>
</evidence>
<keyword evidence="11" id="KW-1185">Reference proteome</keyword>
<comment type="catalytic activity">
    <reaction evidence="1">
        <text>ATP + protein L-histidine = ADP + protein N-phospho-L-histidine.</text>
        <dbReference type="EC" id="2.7.13.3"/>
    </reaction>
</comment>
<comment type="caution">
    <text evidence="10">The sequence shown here is derived from an EMBL/GenBank/DDBJ whole genome shotgun (WGS) entry which is preliminary data.</text>
</comment>
<organism evidence="10 11">
    <name type="scientific">Adlercreutzia faecimuris</name>
    <dbReference type="NCBI Taxonomy" id="2897341"/>
    <lineage>
        <taxon>Bacteria</taxon>
        <taxon>Bacillati</taxon>
        <taxon>Actinomycetota</taxon>
        <taxon>Coriobacteriia</taxon>
        <taxon>Eggerthellales</taxon>
        <taxon>Eggerthellaceae</taxon>
        <taxon>Adlercreutzia</taxon>
    </lineage>
</organism>
<dbReference type="SMART" id="SM00388">
    <property type="entry name" value="HisKA"/>
    <property type="match status" value="1"/>
</dbReference>
<dbReference type="InterPro" id="IPR003594">
    <property type="entry name" value="HATPase_dom"/>
</dbReference>
<dbReference type="EC" id="2.7.13.3" evidence="3"/>
<evidence type="ECO:0000256" key="1">
    <source>
        <dbReference type="ARBA" id="ARBA00000085"/>
    </source>
</evidence>
<keyword evidence="6" id="KW-0418">Kinase</keyword>
<dbReference type="PANTHER" id="PTHR43711:SF1">
    <property type="entry name" value="HISTIDINE KINASE 1"/>
    <property type="match status" value="1"/>
</dbReference>
<dbReference type="CDD" id="cd00075">
    <property type="entry name" value="HATPase"/>
    <property type="match status" value="1"/>
</dbReference>
<evidence type="ECO:0000313" key="10">
    <source>
        <dbReference type="EMBL" id="MCI2241025.1"/>
    </source>
</evidence>
<accession>A0ABS9WE14</accession>
<dbReference type="Pfam" id="PF02518">
    <property type="entry name" value="HATPase_c"/>
    <property type="match status" value="1"/>
</dbReference>
<feature type="domain" description="Histidine kinase" evidence="9">
    <location>
        <begin position="1"/>
        <end position="247"/>
    </location>
</feature>
<dbReference type="CDD" id="cd00082">
    <property type="entry name" value="HisKA"/>
    <property type="match status" value="1"/>
</dbReference>
<evidence type="ECO:0000256" key="5">
    <source>
        <dbReference type="ARBA" id="ARBA00022679"/>
    </source>
</evidence>
<dbReference type="InterPro" id="IPR004358">
    <property type="entry name" value="Sig_transdc_His_kin-like_C"/>
</dbReference>
<evidence type="ECO:0000313" key="11">
    <source>
        <dbReference type="Proteomes" id="UP001430755"/>
    </source>
</evidence>
<dbReference type="Gene3D" id="3.30.565.10">
    <property type="entry name" value="Histidine kinase-like ATPase, C-terminal domain"/>
    <property type="match status" value="1"/>
</dbReference>
<dbReference type="SUPFAM" id="SSF47384">
    <property type="entry name" value="Homodimeric domain of signal transducing histidine kinase"/>
    <property type="match status" value="1"/>
</dbReference>
<keyword evidence="7" id="KW-0902">Two-component regulatory system</keyword>
<keyword evidence="4" id="KW-0597">Phosphoprotein</keyword>
<keyword evidence="5" id="KW-0808">Transferase</keyword>
<dbReference type="InterPro" id="IPR005467">
    <property type="entry name" value="His_kinase_dom"/>
</dbReference>
<comment type="subcellular location">
    <subcellularLocation>
        <location evidence="2">Cell membrane</location>
    </subcellularLocation>
</comment>
<name>A0ABS9WE14_9ACTN</name>
<evidence type="ECO:0000256" key="4">
    <source>
        <dbReference type="ARBA" id="ARBA00022553"/>
    </source>
</evidence>
<dbReference type="PROSITE" id="PS50109">
    <property type="entry name" value="HIS_KIN"/>
    <property type="match status" value="1"/>
</dbReference>
<feature type="region of interest" description="Disordered" evidence="8">
    <location>
        <begin position="251"/>
        <end position="279"/>
    </location>
</feature>
<dbReference type="InterPro" id="IPR036890">
    <property type="entry name" value="HATPase_C_sf"/>
</dbReference>
<evidence type="ECO:0000256" key="3">
    <source>
        <dbReference type="ARBA" id="ARBA00012438"/>
    </source>
</evidence>
<reference evidence="10" key="1">
    <citation type="submission" date="2021-11" db="EMBL/GenBank/DDBJ databases">
        <title>A Novel Adlercreutzia Species, isolated from a Allomyrina dichotoma larva feces.</title>
        <authorList>
            <person name="Suh M.K."/>
        </authorList>
    </citation>
    <scope>NUCLEOTIDE SEQUENCE</scope>
    <source>
        <strain evidence="10">JBNU-10</strain>
    </source>
</reference>
<dbReference type="InterPro" id="IPR003661">
    <property type="entry name" value="HisK_dim/P_dom"/>
</dbReference>
<gene>
    <name evidence="10" type="ORF">LPT13_01495</name>
</gene>
<dbReference type="InterPro" id="IPR050736">
    <property type="entry name" value="Sensor_HK_Regulatory"/>
</dbReference>
<dbReference type="SMART" id="SM00387">
    <property type="entry name" value="HATPase_c"/>
    <property type="match status" value="1"/>
</dbReference>
<proteinExistence type="predicted"/>
<dbReference type="Gene3D" id="1.10.287.130">
    <property type="match status" value="1"/>
</dbReference>
<dbReference type="PANTHER" id="PTHR43711">
    <property type="entry name" value="TWO-COMPONENT HISTIDINE KINASE"/>
    <property type="match status" value="1"/>
</dbReference>
<dbReference type="Proteomes" id="UP001430755">
    <property type="component" value="Unassembled WGS sequence"/>
</dbReference>
<dbReference type="EMBL" id="JAJMLW010000001">
    <property type="protein sequence ID" value="MCI2241025.1"/>
    <property type="molecule type" value="Genomic_DNA"/>
</dbReference>
<evidence type="ECO:0000259" key="9">
    <source>
        <dbReference type="PROSITE" id="PS50109"/>
    </source>
</evidence>
<dbReference type="InterPro" id="IPR036097">
    <property type="entry name" value="HisK_dim/P_sf"/>
</dbReference>
<evidence type="ECO:0000256" key="2">
    <source>
        <dbReference type="ARBA" id="ARBA00004236"/>
    </source>
</evidence>
<sequence length="279" mass="28415">MKTPLQVIAGYAELIEGGVADGEDARQFAGIIHQESQAMRALIDDVLTLSRLDEVQPDAVSAAPVEVRSVAERAARRLDHLARQEGVAVSVEGDPAWIMGSEALMEQVVYNLIQNGIRYNEPGGSVTVAVATEAASAPAIPGAVAPTSAFAFAPGTAAPAPAAGEGAPAAQVVIRVADTGPGVPEDKREKIFERFYRLEKSRSKETGGTGLGLAIVKHGVMRHGGSIEVGGREGEGAEFILRLPAALAPSGAAASAAAPPAPGSSAPAVPPAAGPITNR</sequence>